<dbReference type="EMBL" id="HACG01052503">
    <property type="protein sequence ID" value="CEK99374.1"/>
    <property type="molecule type" value="Transcribed_RNA"/>
</dbReference>
<organism evidence="1">
    <name type="scientific">Arion vulgaris</name>
    <dbReference type="NCBI Taxonomy" id="1028688"/>
    <lineage>
        <taxon>Eukaryota</taxon>
        <taxon>Metazoa</taxon>
        <taxon>Spiralia</taxon>
        <taxon>Lophotrochozoa</taxon>
        <taxon>Mollusca</taxon>
        <taxon>Gastropoda</taxon>
        <taxon>Heterobranchia</taxon>
        <taxon>Euthyneura</taxon>
        <taxon>Panpulmonata</taxon>
        <taxon>Eupulmonata</taxon>
        <taxon>Stylommatophora</taxon>
        <taxon>Helicina</taxon>
        <taxon>Arionoidea</taxon>
        <taxon>Arionidae</taxon>
        <taxon>Arion</taxon>
    </lineage>
</organism>
<feature type="non-terminal residue" evidence="1">
    <location>
        <position position="1"/>
    </location>
</feature>
<proteinExistence type="predicted"/>
<evidence type="ECO:0000313" key="1">
    <source>
        <dbReference type="EMBL" id="CEK99374.1"/>
    </source>
</evidence>
<gene>
    <name evidence="1" type="primary">ORF221124</name>
</gene>
<protein>
    <submittedName>
        <fullName evidence="1">Uncharacterized protein</fullName>
    </submittedName>
</protein>
<dbReference type="SUPFAM" id="SSF63825">
    <property type="entry name" value="YWTD domain"/>
    <property type="match status" value="1"/>
</dbReference>
<name>A0A0B7C1N8_9EUPU</name>
<reference evidence="1" key="1">
    <citation type="submission" date="2014-12" db="EMBL/GenBank/DDBJ databases">
        <title>Insight into the proteome of Arion vulgaris.</title>
        <authorList>
            <person name="Aradska J."/>
            <person name="Bulat T."/>
            <person name="Smidak R."/>
            <person name="Sarate P."/>
            <person name="Gangsoo J."/>
            <person name="Sialana F."/>
            <person name="Bilban M."/>
            <person name="Lubec G."/>
        </authorList>
    </citation>
    <scope>NUCLEOTIDE SEQUENCE</scope>
    <source>
        <tissue evidence="1">Skin</tissue>
    </source>
</reference>
<dbReference type="InterPro" id="IPR011042">
    <property type="entry name" value="6-blade_b-propeller_TolB-like"/>
</dbReference>
<dbReference type="Gene3D" id="2.120.10.30">
    <property type="entry name" value="TolB, C-terminal domain"/>
    <property type="match status" value="1"/>
</dbReference>
<dbReference type="AlphaFoldDB" id="A0A0B7C1N8"/>
<sequence>LTLYGDFLYWTDWHTHSIHGCNKITGTNCFVVLEKIYAPMDIHAFMSNRQPKGEPTYYVYIFCSKSA</sequence>
<accession>A0A0B7C1N8</accession>